<dbReference type="AlphaFoldDB" id="A0A0F8X769"/>
<organism evidence="1">
    <name type="scientific">marine sediment metagenome</name>
    <dbReference type="NCBI Taxonomy" id="412755"/>
    <lineage>
        <taxon>unclassified sequences</taxon>
        <taxon>metagenomes</taxon>
        <taxon>ecological metagenomes</taxon>
    </lineage>
</organism>
<reference evidence="1" key="1">
    <citation type="journal article" date="2015" name="Nature">
        <title>Complex archaea that bridge the gap between prokaryotes and eukaryotes.</title>
        <authorList>
            <person name="Spang A."/>
            <person name="Saw J.H."/>
            <person name="Jorgensen S.L."/>
            <person name="Zaremba-Niedzwiedzka K."/>
            <person name="Martijn J."/>
            <person name="Lind A.E."/>
            <person name="van Eijk R."/>
            <person name="Schleper C."/>
            <person name="Guy L."/>
            <person name="Ettema T.J."/>
        </authorList>
    </citation>
    <scope>NUCLEOTIDE SEQUENCE</scope>
</reference>
<gene>
    <name evidence="1" type="ORF">LCGC14_2979050</name>
</gene>
<comment type="caution">
    <text evidence="1">The sequence shown here is derived from an EMBL/GenBank/DDBJ whole genome shotgun (WGS) entry which is preliminary data.</text>
</comment>
<protein>
    <submittedName>
        <fullName evidence="1">Uncharacterized protein</fullName>
    </submittedName>
</protein>
<dbReference type="EMBL" id="LAZR01060790">
    <property type="protein sequence ID" value="KKK64947.1"/>
    <property type="molecule type" value="Genomic_DNA"/>
</dbReference>
<proteinExistence type="predicted"/>
<sequence length="42" mass="4933">MTEKITIAWCKNCKAFHIKCTDCSTEISIKKEEIEKMLEKVK</sequence>
<evidence type="ECO:0000313" key="1">
    <source>
        <dbReference type="EMBL" id="KKK64947.1"/>
    </source>
</evidence>
<accession>A0A0F8X769</accession>
<name>A0A0F8X769_9ZZZZ</name>